<evidence type="ECO:0000313" key="2">
    <source>
        <dbReference type="EMBL" id="CAL5023161.1"/>
    </source>
</evidence>
<dbReference type="Proteomes" id="UP001497457">
    <property type="component" value="Chromosome 3rd"/>
</dbReference>
<proteinExistence type="predicted"/>
<dbReference type="InterPro" id="IPR003871">
    <property type="entry name" value="RFA1B/D_OB_1st"/>
</dbReference>
<name>A0ABC9CN69_9POAL</name>
<dbReference type="Gene3D" id="2.40.50.140">
    <property type="entry name" value="Nucleic acid-binding proteins"/>
    <property type="match status" value="2"/>
</dbReference>
<organism evidence="2 3">
    <name type="scientific">Urochloa decumbens</name>
    <dbReference type="NCBI Taxonomy" id="240449"/>
    <lineage>
        <taxon>Eukaryota</taxon>
        <taxon>Viridiplantae</taxon>
        <taxon>Streptophyta</taxon>
        <taxon>Embryophyta</taxon>
        <taxon>Tracheophyta</taxon>
        <taxon>Spermatophyta</taxon>
        <taxon>Magnoliopsida</taxon>
        <taxon>Liliopsida</taxon>
        <taxon>Poales</taxon>
        <taxon>Poaceae</taxon>
        <taxon>PACMAD clade</taxon>
        <taxon>Panicoideae</taxon>
        <taxon>Panicodae</taxon>
        <taxon>Paniceae</taxon>
        <taxon>Melinidinae</taxon>
        <taxon>Urochloa</taxon>
    </lineage>
</organism>
<protein>
    <recommendedName>
        <fullName evidence="1">Replication protein A 70 kDa DNA-binding subunit B/D first OB fold domain-containing protein</fullName>
    </recommendedName>
</protein>
<reference evidence="2 3" key="2">
    <citation type="submission" date="2024-10" db="EMBL/GenBank/DDBJ databases">
        <authorList>
            <person name="Ryan C."/>
        </authorList>
    </citation>
    <scope>NUCLEOTIDE SEQUENCE [LARGE SCALE GENOMIC DNA]</scope>
</reference>
<sequence length="274" mass="31332">MKHQGDLDKMSRLRVPKRKRVEAPRIATLEDVHPSTLWGMCVRVFHKFHVEVFAPGRKRLYIVLLDQKGKKMAAIIEDNQVDRLEPLLVEGKAYYVWHMSAEPAQRNAEFMLADSPFVCRFTSVTELSDMTNVNEKCIPFFPLFMPIDKFWEHAFGSDTCVDVIGMALFVSGIGFEEDSFYNRSIPTINIVLMDGSYNIITLVVWDRLLTANICALMKSADERAIVVATILRPKSDDRSLHTTDFSRIYFNPDSAVVRELRQRINNELSGLPSA</sequence>
<dbReference type="PANTHER" id="PTHR47165:SF4">
    <property type="entry name" value="OS03G0429900 PROTEIN"/>
    <property type="match status" value="1"/>
</dbReference>
<evidence type="ECO:0000313" key="3">
    <source>
        <dbReference type="Proteomes" id="UP001497457"/>
    </source>
</evidence>
<dbReference type="AlphaFoldDB" id="A0ABC9CN69"/>
<feature type="domain" description="Replication protein A 70 kDa DNA-binding subunit B/D first OB fold" evidence="1">
    <location>
        <begin position="28"/>
        <end position="99"/>
    </location>
</feature>
<dbReference type="SUPFAM" id="SSF50249">
    <property type="entry name" value="Nucleic acid-binding proteins"/>
    <property type="match status" value="2"/>
</dbReference>
<dbReference type="PANTHER" id="PTHR47165">
    <property type="entry name" value="OS03G0429900 PROTEIN"/>
    <property type="match status" value="1"/>
</dbReference>
<dbReference type="Pfam" id="PF02721">
    <property type="entry name" value="DUF223"/>
    <property type="match status" value="1"/>
</dbReference>
<dbReference type="EMBL" id="OZ075113">
    <property type="protein sequence ID" value="CAL5023161.1"/>
    <property type="molecule type" value="Genomic_DNA"/>
</dbReference>
<accession>A0ABC9CN69</accession>
<reference evidence="3" key="1">
    <citation type="submission" date="2024-06" db="EMBL/GenBank/DDBJ databases">
        <authorList>
            <person name="Ryan C."/>
        </authorList>
    </citation>
    <scope>NUCLEOTIDE SEQUENCE [LARGE SCALE GENOMIC DNA]</scope>
</reference>
<keyword evidence="3" id="KW-1185">Reference proteome</keyword>
<dbReference type="InterPro" id="IPR012340">
    <property type="entry name" value="NA-bd_OB-fold"/>
</dbReference>
<gene>
    <name evidence="2" type="ORF">URODEC1_LOCUS76825</name>
</gene>
<evidence type="ECO:0000259" key="1">
    <source>
        <dbReference type="Pfam" id="PF02721"/>
    </source>
</evidence>